<evidence type="ECO:0000313" key="2">
    <source>
        <dbReference type="EMBL" id="RCK79294.1"/>
    </source>
</evidence>
<dbReference type="Proteomes" id="UP000252355">
    <property type="component" value="Unassembled WGS sequence"/>
</dbReference>
<organism evidence="2 3">
    <name type="scientific">Candidatus Ozemobacter sibiricus</name>
    <dbReference type="NCBI Taxonomy" id="2268124"/>
    <lineage>
        <taxon>Bacteria</taxon>
        <taxon>Candidatus Ozemobacteria</taxon>
        <taxon>Candidatus Ozemobacterales</taxon>
        <taxon>Candidatus Ozemobacteraceae</taxon>
        <taxon>Candidatus Ozemobacter</taxon>
    </lineage>
</organism>
<feature type="compositionally biased region" description="Basic and acidic residues" evidence="1">
    <location>
        <begin position="1"/>
        <end position="12"/>
    </location>
</feature>
<evidence type="ECO:0000256" key="1">
    <source>
        <dbReference type="SAM" id="MobiDB-lite"/>
    </source>
</evidence>
<reference evidence="2 3" key="1">
    <citation type="submission" date="2018-05" db="EMBL/GenBank/DDBJ databases">
        <title>A metagenomic window into the 2 km-deep terrestrial subsurface aquifer revealed taxonomically and functionally diverse microbial community comprising novel uncultured bacterial lineages.</title>
        <authorList>
            <person name="Kadnikov V.V."/>
            <person name="Mardanov A.V."/>
            <person name="Beletsky A.V."/>
            <person name="Banks D."/>
            <person name="Pimenov N.V."/>
            <person name="Frank Y.A."/>
            <person name="Karnachuk O.V."/>
            <person name="Ravin N.V."/>
        </authorList>
    </citation>
    <scope>NUCLEOTIDE SEQUENCE [LARGE SCALE GENOMIC DNA]</scope>
    <source>
        <strain evidence="2">BY5</strain>
    </source>
</reference>
<name>A0A367ZME0_9BACT</name>
<sequence length="42" mass="4487">MFPREKAREQATDGRLGPPLAGRTPSPGDGWQGRPALAGDRL</sequence>
<protein>
    <submittedName>
        <fullName evidence="2">Uncharacterized protein</fullName>
    </submittedName>
</protein>
<dbReference type="AlphaFoldDB" id="A0A367ZME0"/>
<dbReference type="EMBL" id="QOQW01000014">
    <property type="protein sequence ID" value="RCK79294.1"/>
    <property type="molecule type" value="Genomic_DNA"/>
</dbReference>
<gene>
    <name evidence="2" type="ORF">OZSIB_0165</name>
</gene>
<comment type="caution">
    <text evidence="2">The sequence shown here is derived from an EMBL/GenBank/DDBJ whole genome shotgun (WGS) entry which is preliminary data.</text>
</comment>
<feature type="region of interest" description="Disordered" evidence="1">
    <location>
        <begin position="1"/>
        <end position="42"/>
    </location>
</feature>
<accession>A0A367ZME0</accession>
<proteinExistence type="predicted"/>
<evidence type="ECO:0000313" key="3">
    <source>
        <dbReference type="Proteomes" id="UP000252355"/>
    </source>
</evidence>